<comment type="caution">
    <text evidence="1">The sequence shown here is derived from an EMBL/GenBank/DDBJ whole genome shotgun (WGS) entry which is preliminary data.</text>
</comment>
<name>A0AA86UM84_9EUKA</name>
<sequence length="139" mass="16201">MPYTMYIPLQTLQVQVILIFNKWLDYPIGFSQEQTLKLLEYIYIFVLRDATIYPLVSLFQYVYPDNELLCIWKMVISVFIVCTIPEQQLLVILYCIVDQFITIILYTSNAIADAICPLAINTNVESVTEQSHFKHSNAH</sequence>
<reference evidence="2 3" key="2">
    <citation type="submission" date="2024-07" db="EMBL/GenBank/DDBJ databases">
        <authorList>
            <person name="Akdeniz Z."/>
        </authorList>
    </citation>
    <scope>NUCLEOTIDE SEQUENCE [LARGE SCALE GENOMIC DNA]</scope>
</reference>
<gene>
    <name evidence="2" type="ORF">HINF_LOCUS40812</name>
    <name evidence="1" type="ORF">HINF_LOCUS51405</name>
</gene>
<evidence type="ECO:0000313" key="1">
    <source>
        <dbReference type="EMBL" id="CAI9963760.1"/>
    </source>
</evidence>
<evidence type="ECO:0000313" key="3">
    <source>
        <dbReference type="Proteomes" id="UP001642409"/>
    </source>
</evidence>
<accession>A0AA86UM84</accession>
<keyword evidence="3" id="KW-1185">Reference proteome</keyword>
<protein>
    <submittedName>
        <fullName evidence="2">Hypothetical_protein</fullName>
    </submittedName>
</protein>
<dbReference type="EMBL" id="CATOUU010000970">
    <property type="protein sequence ID" value="CAI9963760.1"/>
    <property type="molecule type" value="Genomic_DNA"/>
</dbReference>
<proteinExistence type="predicted"/>
<organism evidence="1">
    <name type="scientific">Hexamita inflata</name>
    <dbReference type="NCBI Taxonomy" id="28002"/>
    <lineage>
        <taxon>Eukaryota</taxon>
        <taxon>Metamonada</taxon>
        <taxon>Diplomonadida</taxon>
        <taxon>Hexamitidae</taxon>
        <taxon>Hexamitinae</taxon>
        <taxon>Hexamita</taxon>
    </lineage>
</organism>
<dbReference type="EMBL" id="CAXDID020000162">
    <property type="protein sequence ID" value="CAL6044969.1"/>
    <property type="molecule type" value="Genomic_DNA"/>
</dbReference>
<reference evidence="1" key="1">
    <citation type="submission" date="2023-06" db="EMBL/GenBank/DDBJ databases">
        <authorList>
            <person name="Kurt Z."/>
        </authorList>
    </citation>
    <scope>NUCLEOTIDE SEQUENCE</scope>
</reference>
<dbReference type="AlphaFoldDB" id="A0AA86UM84"/>
<dbReference type="Proteomes" id="UP001642409">
    <property type="component" value="Unassembled WGS sequence"/>
</dbReference>
<evidence type="ECO:0000313" key="2">
    <source>
        <dbReference type="EMBL" id="CAL6044969.1"/>
    </source>
</evidence>